<dbReference type="InterPro" id="IPR006047">
    <property type="entry name" value="GH13_cat_dom"/>
</dbReference>
<dbReference type="Pfam" id="PF11941">
    <property type="entry name" value="DUF3459"/>
    <property type="match status" value="1"/>
</dbReference>
<comment type="pathway">
    <text evidence="2 14">Glycan biosynthesis; trehalose biosynthesis.</text>
</comment>
<keyword evidence="8" id="KW-0119">Carbohydrate metabolism</keyword>
<dbReference type="EC" id="3.2.1.141" evidence="4 13"/>
<dbReference type="CDD" id="cd02853">
    <property type="entry name" value="E_set_MTHase_like_N"/>
    <property type="match status" value="1"/>
</dbReference>
<reference evidence="16 17" key="1">
    <citation type="submission" date="2016-10" db="EMBL/GenBank/DDBJ databases">
        <authorList>
            <person name="Varghese N."/>
            <person name="Submissions S."/>
        </authorList>
    </citation>
    <scope>NUCLEOTIDE SEQUENCE [LARGE SCALE GENOMIC DNA]</scope>
    <source>
        <strain evidence="16 17">CIP 109853</strain>
    </source>
</reference>
<dbReference type="Proteomes" id="UP000198512">
    <property type="component" value="Unassembled WGS sequence"/>
</dbReference>
<evidence type="ECO:0000256" key="8">
    <source>
        <dbReference type="ARBA" id="ARBA00023277"/>
    </source>
</evidence>
<evidence type="ECO:0000256" key="9">
    <source>
        <dbReference type="ARBA" id="ARBA00023295"/>
    </source>
</evidence>
<proteinExistence type="inferred from homology"/>
<dbReference type="Pfam" id="PF00128">
    <property type="entry name" value="Alpha-amylase"/>
    <property type="match status" value="1"/>
</dbReference>
<evidence type="ECO:0000256" key="1">
    <source>
        <dbReference type="ARBA" id="ARBA00004496"/>
    </source>
</evidence>
<dbReference type="PANTHER" id="PTHR43651">
    <property type="entry name" value="1,4-ALPHA-GLUCAN-BRANCHING ENZYME"/>
    <property type="match status" value="1"/>
</dbReference>
<evidence type="ECO:0000313" key="17">
    <source>
        <dbReference type="Proteomes" id="UP000198512"/>
    </source>
</evidence>
<sequence length="586" mass="64881">MTLSTHGAHLDSHGNTHFALWAPNAHEVALVLGSGDRYAMQAGEHGWFAADVACPAGTRYQFLIDGQHQVPDPASRAQAHDVHGPSVVVDPRTYPWVHNDWQGRPWHETVLYELHVGALGGYAGVARELPRLAELGITAIELMPLGSFAGQRNWGYDGVLTFAPQREYGSPDELRALIDQAHGLGLMVFVDVIYNHFGPDGNYLGLYARDFFRHDRQTPWGDAIDFRRREVRDFFIENALMWLLDYRVDGLRLDAVHAIEDDDFLRELAQRVRQATGSERQVHLVLENEDNNAALLQDGFDAQWNDDGHNVLHCLLTGEQEGYYADFTQDATRKLARCLGEGFIYQGETSRRGTARGQPSGHLPPTAFVLFLQNHDQTGNRAFGERLVSLADPEALRAAVALHLLCPMVPLLFMGEEWGCEQPFLFFTDHHDALGDAVREGRRSEFADFAAFADAERRSTIPDPNALSTFHASVPQRPADMAQSHGWPALYQQLLALRQRWITPRLPGAQLAQVTVLAEGALTAAWLLGDGSELRIDLNLGEADAAAAPPAEGADLLFATGLELDSYLQSGTLPPRSLVATLRIQS</sequence>
<evidence type="ECO:0000256" key="10">
    <source>
        <dbReference type="ARBA" id="ARBA00032057"/>
    </source>
</evidence>
<accession>A0ABY1BFU4</accession>
<dbReference type="InterPro" id="IPR014756">
    <property type="entry name" value="Ig_E-set"/>
</dbReference>
<dbReference type="InterPro" id="IPR012768">
    <property type="entry name" value="Trehalose_TreZ"/>
</dbReference>
<dbReference type="InterPro" id="IPR013783">
    <property type="entry name" value="Ig-like_fold"/>
</dbReference>
<dbReference type="PANTHER" id="PTHR43651:SF11">
    <property type="entry name" value="MALTO-OLIGOSYLTREHALOSE TREHALOHYDROLASE"/>
    <property type="match status" value="1"/>
</dbReference>
<keyword evidence="9 14" id="KW-0326">Glycosidase</keyword>
<evidence type="ECO:0000259" key="15">
    <source>
        <dbReference type="SMART" id="SM00642"/>
    </source>
</evidence>
<evidence type="ECO:0000256" key="11">
    <source>
        <dbReference type="ARBA" id="ARBA00033284"/>
    </source>
</evidence>
<dbReference type="InterPro" id="IPR017853">
    <property type="entry name" value="GH"/>
</dbReference>
<name>A0ABY1BFU4_9PSED</name>
<dbReference type="Gene3D" id="1.10.10.760">
    <property type="entry name" value="E-set domains of sugar-utilizing enzymes"/>
    <property type="match status" value="1"/>
</dbReference>
<dbReference type="PIRSF" id="PIRSF006337">
    <property type="entry name" value="Trehalose_TreZ"/>
    <property type="match status" value="1"/>
</dbReference>
<dbReference type="EMBL" id="FOFP01000009">
    <property type="protein sequence ID" value="SEQ75558.1"/>
    <property type="molecule type" value="Genomic_DNA"/>
</dbReference>
<evidence type="ECO:0000256" key="7">
    <source>
        <dbReference type="ARBA" id="ARBA00022801"/>
    </source>
</evidence>
<dbReference type="InterPro" id="IPR022567">
    <property type="entry name" value="DUF3459"/>
</dbReference>
<evidence type="ECO:0000256" key="14">
    <source>
        <dbReference type="PIRNR" id="PIRNR006337"/>
    </source>
</evidence>
<evidence type="ECO:0000256" key="4">
    <source>
        <dbReference type="ARBA" id="ARBA00012268"/>
    </source>
</evidence>
<keyword evidence="17" id="KW-1185">Reference proteome</keyword>
<feature type="domain" description="Glycosyl hydrolase family 13 catalytic" evidence="15">
    <location>
        <begin position="109"/>
        <end position="498"/>
    </location>
</feature>
<comment type="subcellular location">
    <subcellularLocation>
        <location evidence="1">Cytoplasm</location>
    </subcellularLocation>
</comment>
<evidence type="ECO:0000256" key="3">
    <source>
        <dbReference type="ARBA" id="ARBA00008061"/>
    </source>
</evidence>
<evidence type="ECO:0000256" key="13">
    <source>
        <dbReference type="NCBIfam" id="TIGR02402"/>
    </source>
</evidence>
<dbReference type="NCBIfam" id="TIGR02402">
    <property type="entry name" value="trehalose_TreZ"/>
    <property type="match status" value="1"/>
</dbReference>
<evidence type="ECO:0000256" key="12">
    <source>
        <dbReference type="ARBA" id="ARBA00034013"/>
    </source>
</evidence>
<evidence type="ECO:0000256" key="2">
    <source>
        <dbReference type="ARBA" id="ARBA00005199"/>
    </source>
</evidence>
<comment type="caution">
    <text evidence="16">The sequence shown here is derived from an EMBL/GenBank/DDBJ whole genome shotgun (WGS) entry which is preliminary data.</text>
</comment>
<dbReference type="InterPro" id="IPR004193">
    <property type="entry name" value="Glyco_hydro_13_N"/>
</dbReference>
<gene>
    <name evidence="16" type="ORF">SAMN05216600_109140</name>
</gene>
<evidence type="ECO:0000313" key="16">
    <source>
        <dbReference type="EMBL" id="SEQ75558.1"/>
    </source>
</evidence>
<dbReference type="Gene3D" id="3.20.20.80">
    <property type="entry name" value="Glycosidases"/>
    <property type="match status" value="1"/>
</dbReference>
<dbReference type="InterPro" id="IPR044901">
    <property type="entry name" value="Trehalose_TreZ_E-set_sf"/>
</dbReference>
<dbReference type="CDD" id="cd11325">
    <property type="entry name" value="AmyAc_GTHase"/>
    <property type="match status" value="1"/>
</dbReference>
<dbReference type="Gene3D" id="2.60.40.10">
    <property type="entry name" value="Immunoglobulins"/>
    <property type="match status" value="1"/>
</dbReference>
<dbReference type="SMART" id="SM00642">
    <property type="entry name" value="Aamy"/>
    <property type="match status" value="1"/>
</dbReference>
<comment type="catalytic activity">
    <reaction evidence="12 14">
        <text>hydrolysis of (1-&gt;4)-alpha-D-glucosidic linkage in 4-alpha-D-[(1-&gt;4)-alpha-D-glucanosyl]n trehalose to yield trehalose and (1-&gt;4)-alpha-D-glucan.</text>
        <dbReference type="EC" id="3.2.1.141"/>
    </reaction>
</comment>
<dbReference type="SUPFAM" id="SSF51445">
    <property type="entry name" value="(Trans)glycosidases"/>
    <property type="match status" value="1"/>
</dbReference>
<dbReference type="Pfam" id="PF02922">
    <property type="entry name" value="CBM_48"/>
    <property type="match status" value="1"/>
</dbReference>
<evidence type="ECO:0000256" key="5">
    <source>
        <dbReference type="ARBA" id="ARBA00015938"/>
    </source>
</evidence>
<organism evidence="16 17">
    <name type="scientific">Pseudomonas cuatrocienegasensis</name>
    <dbReference type="NCBI Taxonomy" id="543360"/>
    <lineage>
        <taxon>Bacteria</taxon>
        <taxon>Pseudomonadati</taxon>
        <taxon>Pseudomonadota</taxon>
        <taxon>Gammaproteobacteria</taxon>
        <taxon>Pseudomonadales</taxon>
        <taxon>Pseudomonadaceae</taxon>
        <taxon>Pseudomonas</taxon>
    </lineage>
</organism>
<protein>
    <recommendedName>
        <fullName evidence="5 13">Malto-oligosyltrehalose trehalohydrolase</fullName>
        <shortName evidence="14">MTHase</shortName>
        <ecNumber evidence="4 13">3.2.1.141</ecNumber>
    </recommendedName>
    <alternativeName>
        <fullName evidence="11 14">4-alpha-D-((1-&gt;4)-alpha-D-glucano)trehalose trehalohydrolase</fullName>
    </alternativeName>
    <alternativeName>
        <fullName evidence="10 14">Maltooligosyl trehalose trehalohydrolase</fullName>
    </alternativeName>
</protein>
<keyword evidence="7 14" id="KW-0378">Hydrolase</keyword>
<keyword evidence="6" id="KW-0963">Cytoplasm</keyword>
<evidence type="ECO:0000256" key="6">
    <source>
        <dbReference type="ARBA" id="ARBA00022490"/>
    </source>
</evidence>
<comment type="similarity">
    <text evidence="3 14">Belongs to the glycosyl hydrolase 13 family.</text>
</comment>
<dbReference type="SUPFAM" id="SSF81296">
    <property type="entry name" value="E set domains"/>
    <property type="match status" value="1"/>
</dbReference>
<dbReference type="RefSeq" id="WP_069517213.1">
    <property type="nucleotide sequence ID" value="NZ_FOFP01000009.1"/>
</dbReference>